<protein>
    <submittedName>
        <fullName evidence="2">Uncharacterized protein</fullName>
    </submittedName>
</protein>
<reference evidence="2" key="1">
    <citation type="submission" date="2019-10" db="EMBL/GenBank/DDBJ databases">
        <title>The sequence and de novo assembly of the wild yak genome.</title>
        <authorList>
            <person name="Liu Y."/>
        </authorList>
    </citation>
    <scope>NUCLEOTIDE SEQUENCE [LARGE SCALE GENOMIC DNA]</scope>
    <source>
        <strain evidence="2">WY2019</strain>
    </source>
</reference>
<feature type="compositionally biased region" description="Polar residues" evidence="1">
    <location>
        <begin position="120"/>
        <end position="130"/>
    </location>
</feature>
<feature type="region of interest" description="Disordered" evidence="1">
    <location>
        <begin position="106"/>
        <end position="155"/>
    </location>
</feature>
<keyword evidence="3" id="KW-1185">Reference proteome</keyword>
<evidence type="ECO:0000256" key="1">
    <source>
        <dbReference type="SAM" id="MobiDB-lite"/>
    </source>
</evidence>
<evidence type="ECO:0000313" key="2">
    <source>
        <dbReference type="EMBL" id="MXQ96910.1"/>
    </source>
</evidence>
<proteinExistence type="predicted"/>
<organism evidence="2 3">
    <name type="scientific">Bos mutus</name>
    <name type="common">wild yak</name>
    <dbReference type="NCBI Taxonomy" id="72004"/>
    <lineage>
        <taxon>Eukaryota</taxon>
        <taxon>Metazoa</taxon>
        <taxon>Chordata</taxon>
        <taxon>Craniata</taxon>
        <taxon>Vertebrata</taxon>
        <taxon>Euteleostomi</taxon>
        <taxon>Mammalia</taxon>
        <taxon>Eutheria</taxon>
        <taxon>Laurasiatheria</taxon>
        <taxon>Artiodactyla</taxon>
        <taxon>Ruminantia</taxon>
        <taxon>Pecora</taxon>
        <taxon>Bovidae</taxon>
        <taxon>Bovinae</taxon>
        <taxon>Bos</taxon>
    </lineage>
</organism>
<gene>
    <name evidence="2" type="ORF">E5288_WYG014908</name>
</gene>
<evidence type="ECO:0000313" key="3">
    <source>
        <dbReference type="Proteomes" id="UP000322234"/>
    </source>
</evidence>
<accession>A0A6B0S3M3</accession>
<sequence length="245" mass="27860">MTWLLLLRKRHFRKMVVPASTSSRLKLTRPLLSSANRKPGSRQTPLSFNPSLTPSPVDFASKDMEQMLDIVHACMTFRQPSCMERSGLDTAVGGQAAAQVFGKGSDWQAAPRVRTKSSRRSPQLSEQLLQSERKGSAGAPRKMLEGSPTQPPDTWWWSPGHPGPEMGTVCFRVKSETRYSARFGGSYTKTKPRALLHSILYLVYRVDKKAETKNMKRRYYKKEKKQGKQTLFQTFLTPKPRKHTF</sequence>
<comment type="caution">
    <text evidence="2">The sequence shown here is derived from an EMBL/GenBank/DDBJ whole genome shotgun (WGS) entry which is preliminary data.</text>
</comment>
<dbReference type="EMBL" id="VBQZ03000176">
    <property type="protein sequence ID" value="MXQ96910.1"/>
    <property type="molecule type" value="Genomic_DNA"/>
</dbReference>
<dbReference type="AlphaFoldDB" id="A0A6B0S3M3"/>
<name>A0A6B0S3M3_9CETA</name>
<feature type="region of interest" description="Disordered" evidence="1">
    <location>
        <begin position="31"/>
        <end position="50"/>
    </location>
</feature>
<dbReference type="Proteomes" id="UP000322234">
    <property type="component" value="Unassembled WGS sequence"/>
</dbReference>